<evidence type="ECO:0000313" key="5">
    <source>
        <dbReference type="EMBL" id="HIX76544.1"/>
    </source>
</evidence>
<dbReference type="CDD" id="cd02869">
    <property type="entry name" value="PseudoU_synth_RluA_like"/>
    <property type="match status" value="1"/>
</dbReference>
<dbReference type="GO" id="GO:0140098">
    <property type="term" value="F:catalytic activity, acting on RNA"/>
    <property type="evidence" value="ECO:0007669"/>
    <property type="project" value="UniProtKB-ARBA"/>
</dbReference>
<feature type="domain" description="Pseudouridine synthase RsuA/RluA-like" evidence="4">
    <location>
        <begin position="6"/>
        <end position="169"/>
    </location>
</feature>
<dbReference type="GO" id="GO:0009982">
    <property type="term" value="F:pseudouridine synthase activity"/>
    <property type="evidence" value="ECO:0007669"/>
    <property type="project" value="InterPro"/>
</dbReference>
<dbReference type="InterPro" id="IPR006145">
    <property type="entry name" value="PsdUridine_synth_RsuA/RluA"/>
</dbReference>
<accession>A0A9D2BII6</accession>
<dbReference type="PANTHER" id="PTHR21600">
    <property type="entry name" value="MITOCHONDRIAL RNA PSEUDOURIDINE SYNTHASE"/>
    <property type="match status" value="1"/>
</dbReference>
<evidence type="ECO:0000259" key="4">
    <source>
        <dbReference type="Pfam" id="PF00849"/>
    </source>
</evidence>
<gene>
    <name evidence="5" type="ORF">H9734_02955</name>
</gene>
<dbReference type="Proteomes" id="UP000886890">
    <property type="component" value="Unassembled WGS sequence"/>
</dbReference>
<dbReference type="SUPFAM" id="SSF55120">
    <property type="entry name" value="Pseudouridine synthase"/>
    <property type="match status" value="1"/>
</dbReference>
<dbReference type="InterPro" id="IPR020103">
    <property type="entry name" value="PsdUridine_synth_cat_dom_sf"/>
</dbReference>
<protein>
    <recommendedName>
        <fullName evidence="2">RNA pseudouridylate synthase</fullName>
    </recommendedName>
    <alternativeName>
        <fullName evidence="3">RNA-uridine isomerase</fullName>
    </alternativeName>
</protein>
<dbReference type="Gene3D" id="3.30.2350.10">
    <property type="entry name" value="Pseudouridine synthase"/>
    <property type="match status" value="1"/>
</dbReference>
<evidence type="ECO:0000313" key="6">
    <source>
        <dbReference type="Proteomes" id="UP000886890"/>
    </source>
</evidence>
<dbReference type="GO" id="GO:0006396">
    <property type="term" value="P:RNA processing"/>
    <property type="evidence" value="ECO:0007669"/>
    <property type="project" value="UniProtKB-ARBA"/>
</dbReference>
<proteinExistence type="predicted"/>
<sequence>MEDEEILVVRKHAGMAVQSARPGQMDLEHELYNYLTQEQPAGGRRLPYLAVIHRLDQPVQGILVFGKTPKAAAKLNQALQADRMQKYYLAVVEGKPECAKGTLIDYLKKDGKRNMSEVTEKNSPGAKRAELSYRILETVRDQESGAARSLLQIKLKTGRHHQIRVQMAHAGMPLCGDSKYSPLIEDRQNGAKVSEREDGLALCAYRLALPHPRTGQVLEFQVSPEGKLFQGFCVPKVRKKS</sequence>
<dbReference type="AlphaFoldDB" id="A0A9D2BII6"/>
<dbReference type="GO" id="GO:0003723">
    <property type="term" value="F:RNA binding"/>
    <property type="evidence" value="ECO:0007669"/>
    <property type="project" value="InterPro"/>
</dbReference>
<comment type="caution">
    <text evidence="5">The sequence shown here is derived from an EMBL/GenBank/DDBJ whole genome shotgun (WGS) entry which is preliminary data.</text>
</comment>
<dbReference type="InterPro" id="IPR050188">
    <property type="entry name" value="RluA_PseudoU_synthase"/>
</dbReference>
<dbReference type="GO" id="GO:0001522">
    <property type="term" value="P:pseudouridine synthesis"/>
    <property type="evidence" value="ECO:0007669"/>
    <property type="project" value="InterPro"/>
</dbReference>
<name>A0A9D2BII6_9FIRM</name>
<reference evidence="5" key="1">
    <citation type="journal article" date="2021" name="PeerJ">
        <title>Extensive microbial diversity within the chicken gut microbiome revealed by metagenomics and culture.</title>
        <authorList>
            <person name="Gilroy R."/>
            <person name="Ravi A."/>
            <person name="Getino M."/>
            <person name="Pursley I."/>
            <person name="Horton D.L."/>
            <person name="Alikhan N.F."/>
            <person name="Baker D."/>
            <person name="Gharbi K."/>
            <person name="Hall N."/>
            <person name="Watson M."/>
            <person name="Adriaenssens E.M."/>
            <person name="Foster-Nyarko E."/>
            <person name="Jarju S."/>
            <person name="Secka A."/>
            <person name="Antonio M."/>
            <person name="Oren A."/>
            <person name="Chaudhuri R.R."/>
            <person name="La Ragione R."/>
            <person name="Hildebrand F."/>
            <person name="Pallen M.J."/>
        </authorList>
    </citation>
    <scope>NUCLEOTIDE SEQUENCE</scope>
    <source>
        <strain evidence="5">CHK183-1962</strain>
    </source>
</reference>
<dbReference type="EMBL" id="DXEK01000048">
    <property type="protein sequence ID" value="HIX76544.1"/>
    <property type="molecule type" value="Genomic_DNA"/>
</dbReference>
<evidence type="ECO:0000256" key="3">
    <source>
        <dbReference type="ARBA" id="ARBA00033164"/>
    </source>
</evidence>
<reference evidence="5" key="2">
    <citation type="submission" date="2021-04" db="EMBL/GenBank/DDBJ databases">
        <authorList>
            <person name="Gilroy R."/>
        </authorList>
    </citation>
    <scope>NUCLEOTIDE SEQUENCE</scope>
    <source>
        <strain evidence="5">CHK183-1962</strain>
    </source>
</reference>
<evidence type="ECO:0000256" key="2">
    <source>
        <dbReference type="ARBA" id="ARBA00031870"/>
    </source>
</evidence>
<comment type="catalytic activity">
    <reaction evidence="1">
        <text>a uridine in RNA = a pseudouridine in RNA</text>
        <dbReference type="Rhea" id="RHEA:48348"/>
        <dbReference type="Rhea" id="RHEA-COMP:12068"/>
        <dbReference type="Rhea" id="RHEA-COMP:12069"/>
        <dbReference type="ChEBI" id="CHEBI:65314"/>
        <dbReference type="ChEBI" id="CHEBI:65315"/>
    </reaction>
</comment>
<evidence type="ECO:0000256" key="1">
    <source>
        <dbReference type="ARBA" id="ARBA00000073"/>
    </source>
</evidence>
<dbReference type="Pfam" id="PF00849">
    <property type="entry name" value="PseudoU_synth_2"/>
    <property type="match status" value="1"/>
</dbReference>
<organism evidence="5 6">
    <name type="scientific">Candidatus Fusicatenibacter merdavium</name>
    <dbReference type="NCBI Taxonomy" id="2838600"/>
    <lineage>
        <taxon>Bacteria</taxon>
        <taxon>Bacillati</taxon>
        <taxon>Bacillota</taxon>
        <taxon>Clostridia</taxon>
        <taxon>Lachnospirales</taxon>
        <taxon>Lachnospiraceae</taxon>
        <taxon>Fusicatenibacter</taxon>
    </lineage>
</organism>